<dbReference type="Pfam" id="PF00708">
    <property type="entry name" value="Acylphosphatase"/>
    <property type="match status" value="1"/>
</dbReference>
<evidence type="ECO:0000313" key="4">
    <source>
        <dbReference type="EMBL" id="ALI34994.1"/>
    </source>
</evidence>
<dbReference type="InterPro" id="IPR017968">
    <property type="entry name" value="Acylphosphatase_CS"/>
</dbReference>
<protein>
    <recommendedName>
        <fullName evidence="1">acylphosphatase</fullName>
        <ecNumber evidence="1">3.6.1.7</ecNumber>
    </recommendedName>
</protein>
<name>A0A654LU89_9ARCH</name>
<organism evidence="4 5">
    <name type="scientific">Candidatus Nitrosocosmicus oleophilus</name>
    <dbReference type="NCBI Taxonomy" id="1353260"/>
    <lineage>
        <taxon>Archaea</taxon>
        <taxon>Nitrososphaerota</taxon>
        <taxon>Nitrososphaeria</taxon>
        <taxon>Nitrososphaerales</taxon>
        <taxon>Nitrososphaeraceae</taxon>
        <taxon>Candidatus Nitrosocosmicus</taxon>
    </lineage>
</organism>
<sequence length="100" mass="11476">MVILTLINYTRVHIFVSGKVQGVYYRQNTAQKAEELGIVGWVRNLSDGRVESVMEGLDVNIDKMLSWCKFGPKDALVTDIKIMNEEYKKEFSTFDIVKTL</sequence>
<feature type="active site" evidence="1">
    <location>
        <position position="26"/>
    </location>
</feature>
<dbReference type="GO" id="GO:0003998">
    <property type="term" value="F:acylphosphatase activity"/>
    <property type="evidence" value="ECO:0007669"/>
    <property type="project" value="UniProtKB-EC"/>
</dbReference>
<keyword evidence="5" id="KW-1185">Reference proteome</keyword>
<dbReference type="EMBL" id="CP012850">
    <property type="protein sequence ID" value="ALI34994.1"/>
    <property type="molecule type" value="Genomic_DNA"/>
</dbReference>
<dbReference type="EC" id="3.6.1.7" evidence="1"/>
<dbReference type="PANTHER" id="PTHR47268:SF4">
    <property type="entry name" value="ACYLPHOSPHATASE"/>
    <property type="match status" value="1"/>
</dbReference>
<comment type="catalytic activity">
    <reaction evidence="1">
        <text>an acyl phosphate + H2O = a carboxylate + phosphate + H(+)</text>
        <dbReference type="Rhea" id="RHEA:14965"/>
        <dbReference type="ChEBI" id="CHEBI:15377"/>
        <dbReference type="ChEBI" id="CHEBI:15378"/>
        <dbReference type="ChEBI" id="CHEBI:29067"/>
        <dbReference type="ChEBI" id="CHEBI:43474"/>
        <dbReference type="ChEBI" id="CHEBI:59918"/>
        <dbReference type="EC" id="3.6.1.7"/>
    </reaction>
</comment>
<evidence type="ECO:0000256" key="1">
    <source>
        <dbReference type="PROSITE-ProRule" id="PRU00520"/>
    </source>
</evidence>
<accession>A0A654LU89</accession>
<dbReference type="PROSITE" id="PS00151">
    <property type="entry name" value="ACYLPHOSPHATASE_2"/>
    <property type="match status" value="1"/>
</dbReference>
<dbReference type="SUPFAM" id="SSF54975">
    <property type="entry name" value="Acylphosphatase/BLUF domain-like"/>
    <property type="match status" value="1"/>
</dbReference>
<dbReference type="PANTHER" id="PTHR47268">
    <property type="entry name" value="ACYLPHOSPHATASE"/>
    <property type="match status" value="1"/>
</dbReference>
<dbReference type="KEGG" id="taa:NMY3_00785"/>
<dbReference type="InterPro" id="IPR036046">
    <property type="entry name" value="Acylphosphatase-like_dom_sf"/>
</dbReference>
<dbReference type="Gene3D" id="3.30.70.100">
    <property type="match status" value="1"/>
</dbReference>
<dbReference type="PROSITE" id="PS51160">
    <property type="entry name" value="ACYLPHOSPHATASE_3"/>
    <property type="match status" value="1"/>
</dbReference>
<feature type="domain" description="Acylphosphatase-like" evidence="3">
    <location>
        <begin position="11"/>
        <end position="98"/>
    </location>
</feature>
<dbReference type="InterPro" id="IPR001792">
    <property type="entry name" value="Acylphosphatase-like_dom"/>
</dbReference>
<keyword evidence="1 4" id="KW-0378">Hydrolase</keyword>
<feature type="active site" evidence="1">
    <location>
        <position position="44"/>
    </location>
</feature>
<dbReference type="InterPro" id="IPR020456">
    <property type="entry name" value="Acylphosphatase"/>
</dbReference>
<gene>
    <name evidence="4" type="primary">acyP</name>
    <name evidence="4" type="ORF">NMY3_00785</name>
</gene>
<dbReference type="AlphaFoldDB" id="A0A654LU89"/>
<evidence type="ECO:0000256" key="2">
    <source>
        <dbReference type="RuleBase" id="RU004168"/>
    </source>
</evidence>
<proteinExistence type="inferred from homology"/>
<dbReference type="Proteomes" id="UP000058925">
    <property type="component" value="Chromosome"/>
</dbReference>
<comment type="similarity">
    <text evidence="2">Belongs to the acylphosphatase family.</text>
</comment>
<evidence type="ECO:0000313" key="5">
    <source>
        <dbReference type="Proteomes" id="UP000058925"/>
    </source>
</evidence>
<evidence type="ECO:0000259" key="3">
    <source>
        <dbReference type="PROSITE" id="PS51160"/>
    </source>
</evidence>
<dbReference type="PRINTS" id="PR00112">
    <property type="entry name" value="ACYLPHPHTASE"/>
</dbReference>
<reference evidence="5" key="1">
    <citation type="submission" date="2015-10" db="EMBL/GenBank/DDBJ databases">
        <title>Niche specialization of a soil ammonia-oxidizing archaeon, Candidatus Nitrosocosmicus oleophilus.</title>
        <authorList>
            <person name="Jung M.-Y."/>
            <person name="Rhee S.-K."/>
        </authorList>
    </citation>
    <scope>NUCLEOTIDE SEQUENCE [LARGE SCALE GENOMIC DNA]</scope>
    <source>
        <strain evidence="5">MY3</strain>
    </source>
</reference>